<name>A0A8S1X7M6_PAROT</name>
<accession>A0A8S1X7M6</accession>
<comment type="caution">
    <text evidence="1">The sequence shown here is derived from an EMBL/GenBank/DDBJ whole genome shotgun (WGS) entry which is preliminary data.</text>
</comment>
<dbReference type="EMBL" id="CAJJDP010000113">
    <property type="protein sequence ID" value="CAD8197062.1"/>
    <property type="molecule type" value="Genomic_DNA"/>
</dbReference>
<dbReference type="AlphaFoldDB" id="A0A8S1X7M6"/>
<evidence type="ECO:0000313" key="1">
    <source>
        <dbReference type="EMBL" id="CAD8197062.1"/>
    </source>
</evidence>
<organism evidence="1 2">
    <name type="scientific">Paramecium octaurelia</name>
    <dbReference type="NCBI Taxonomy" id="43137"/>
    <lineage>
        <taxon>Eukaryota</taxon>
        <taxon>Sar</taxon>
        <taxon>Alveolata</taxon>
        <taxon>Ciliophora</taxon>
        <taxon>Intramacronucleata</taxon>
        <taxon>Oligohymenophorea</taxon>
        <taxon>Peniculida</taxon>
        <taxon>Parameciidae</taxon>
        <taxon>Paramecium</taxon>
    </lineage>
</organism>
<gene>
    <name evidence="1" type="ORF">POCTA_138.1.T1130119</name>
</gene>
<evidence type="ECO:0000313" key="2">
    <source>
        <dbReference type="Proteomes" id="UP000683925"/>
    </source>
</evidence>
<reference evidence="1" key="1">
    <citation type="submission" date="2021-01" db="EMBL/GenBank/DDBJ databases">
        <authorList>
            <consortium name="Genoscope - CEA"/>
            <person name="William W."/>
        </authorList>
    </citation>
    <scope>NUCLEOTIDE SEQUENCE</scope>
</reference>
<dbReference type="OrthoDB" id="10445745at2759"/>
<proteinExistence type="predicted"/>
<dbReference type="Proteomes" id="UP000683925">
    <property type="component" value="Unassembled WGS sequence"/>
</dbReference>
<sequence>MNWQQQQKDEHESIFNNGGDFWLPTKVQESQLNLIFQRKAFQKQVKSRKWEIVHLELYVDKLVKIVNNQAEYCNINACYLKKIKYLNPQFNLISMGLDQIMANIEPNSLQKVKIIMKNGNLF</sequence>
<keyword evidence="2" id="KW-1185">Reference proteome</keyword>
<protein>
    <submittedName>
        <fullName evidence="1">Uncharacterized protein</fullName>
    </submittedName>
</protein>